<comment type="caution">
    <text evidence="1">The sequence shown here is derived from an EMBL/GenBank/DDBJ whole genome shotgun (WGS) entry which is preliminary data.</text>
</comment>
<accession>A0ABP7G4K8</accession>
<evidence type="ECO:0000313" key="1">
    <source>
        <dbReference type="EMBL" id="GAA3756204.1"/>
    </source>
</evidence>
<dbReference type="Proteomes" id="UP001500908">
    <property type="component" value="Unassembled WGS sequence"/>
</dbReference>
<name>A0ABP7G4K8_9ACTN</name>
<sequence length="124" mass="13800">MSDQEVSRDWPAGVHPPGAESFEQTALVWLFEQVPADYRLHGVLRRHPLALARLARLHVTACLENARQAYRTTRADLGDWLPTHAVDQVMRVYLTEGQRLAATLRAVEAVEAALRASYAGPRGS</sequence>
<protein>
    <submittedName>
        <fullName evidence="1">Uncharacterized protein</fullName>
    </submittedName>
</protein>
<reference evidence="2" key="1">
    <citation type="journal article" date="2019" name="Int. J. Syst. Evol. Microbiol.">
        <title>The Global Catalogue of Microorganisms (GCM) 10K type strain sequencing project: providing services to taxonomists for standard genome sequencing and annotation.</title>
        <authorList>
            <consortium name="The Broad Institute Genomics Platform"/>
            <consortium name="The Broad Institute Genome Sequencing Center for Infectious Disease"/>
            <person name="Wu L."/>
            <person name="Ma J."/>
        </authorList>
    </citation>
    <scope>NUCLEOTIDE SEQUENCE [LARGE SCALE GENOMIC DNA]</scope>
    <source>
        <strain evidence="2">JCM 17137</strain>
    </source>
</reference>
<keyword evidence="2" id="KW-1185">Reference proteome</keyword>
<gene>
    <name evidence="1" type="ORF">GCM10022402_38350</name>
</gene>
<proteinExistence type="predicted"/>
<organism evidence="1 2">
    <name type="scientific">Salinactinospora qingdaonensis</name>
    <dbReference type="NCBI Taxonomy" id="702744"/>
    <lineage>
        <taxon>Bacteria</taxon>
        <taxon>Bacillati</taxon>
        <taxon>Actinomycetota</taxon>
        <taxon>Actinomycetes</taxon>
        <taxon>Streptosporangiales</taxon>
        <taxon>Nocardiopsidaceae</taxon>
        <taxon>Salinactinospora</taxon>
    </lineage>
</organism>
<evidence type="ECO:0000313" key="2">
    <source>
        <dbReference type="Proteomes" id="UP001500908"/>
    </source>
</evidence>
<dbReference type="EMBL" id="BAABDD010000022">
    <property type="protein sequence ID" value="GAA3756204.1"/>
    <property type="molecule type" value="Genomic_DNA"/>
</dbReference>
<dbReference type="RefSeq" id="WP_344974180.1">
    <property type="nucleotide sequence ID" value="NZ_BAABDD010000022.1"/>
</dbReference>